<reference evidence="8" key="1">
    <citation type="submission" date="2016-08" db="EMBL/GenBank/DDBJ databases">
        <authorList>
            <person name="Seilhamer J.J."/>
        </authorList>
    </citation>
    <scope>NUCLEOTIDE SEQUENCE</scope>
    <source>
        <strain evidence="8">86</strain>
    </source>
</reference>
<dbReference type="Pfam" id="PF00528">
    <property type="entry name" value="BPD_transp_1"/>
    <property type="match status" value="1"/>
</dbReference>
<dbReference type="PANTHER" id="PTHR30043">
    <property type="entry name" value="PHOSPHONATES TRANSPORT SYSTEM PERMEASE PROTEIN"/>
    <property type="match status" value="1"/>
</dbReference>
<dbReference type="InterPro" id="IPR035906">
    <property type="entry name" value="MetI-like_sf"/>
</dbReference>
<keyword evidence="2 6" id="KW-0813">Transport</keyword>
<dbReference type="InterPro" id="IPR000515">
    <property type="entry name" value="MetI-like"/>
</dbReference>
<dbReference type="EMBL" id="FMJD01000005">
    <property type="protein sequence ID" value="SCM75096.1"/>
    <property type="molecule type" value="Genomic_DNA"/>
</dbReference>
<sequence length="496" mass="54003">MLALTADQYAAIAARHPDVVRPQFWTVWRVPALAAATVVYLMFCWWVFGIGQVLANTNWQIAGSYLVQWVTYEYRPTISIDRDGAMAVTFPRFDPIGPNPKPDWMTVERAPMERRIAAPKPTGATAGGFMAGGGFMAPDAAPAISATPPTARIEEVVKRAEVRFSAGARLVATPDRIVVEKGGETLVVPLGAGDDVQAAGPLPAWAAQKRAGDRIVVTFGLSGWAQIDGGSVAVHRRFPGWVNFVFDTNSAFFGKSTGEILHLIVVGPRLDPARSNLAVAVDDFLYNPSWQHLDVWTKLLETVVMAFIGTLFAAIVAFPLSFIAARNITVNWLANQTAKRFFDFLRSVDMLIWALFFTRAFGPGPISGMAAIFFTDTGSLGKLFSEALENIDGKPRDGLTSVGAAPIAVQRFGVLPQVLPVFVSQTLYFWESNTRSATIIGAMGAGGIGLKLWEAMRTHTNWPNIFYMVILIIGTVFIFDTISNALRSRLTGRAQS</sequence>
<dbReference type="PANTHER" id="PTHR30043:SF9">
    <property type="entry name" value="PHOSPHONATES TRANSPORT SYSTEM PERMEASE PROTEIN"/>
    <property type="match status" value="1"/>
</dbReference>
<protein>
    <submittedName>
        <fullName evidence="8">Putative phosphonates transport system permease protein PhnE</fullName>
    </submittedName>
</protein>
<accession>A0A212LC11</accession>
<comment type="subcellular location">
    <subcellularLocation>
        <location evidence="1 6">Cell membrane</location>
        <topology evidence="1 6">Multi-pass membrane protein</topology>
    </subcellularLocation>
</comment>
<feature type="domain" description="ABC transmembrane type-1" evidence="7">
    <location>
        <begin position="299"/>
        <end position="483"/>
    </location>
</feature>
<evidence type="ECO:0000256" key="5">
    <source>
        <dbReference type="ARBA" id="ARBA00023136"/>
    </source>
</evidence>
<evidence type="ECO:0000259" key="7">
    <source>
        <dbReference type="PROSITE" id="PS50928"/>
    </source>
</evidence>
<dbReference type="Gene3D" id="1.10.3720.10">
    <property type="entry name" value="MetI-like"/>
    <property type="match status" value="1"/>
</dbReference>
<keyword evidence="3 6" id="KW-0812">Transmembrane</keyword>
<keyword evidence="5 6" id="KW-0472">Membrane</keyword>
<feature type="transmembrane region" description="Helical" evidence="6">
    <location>
        <begin position="27"/>
        <end position="48"/>
    </location>
</feature>
<dbReference type="AlphaFoldDB" id="A0A212LC11"/>
<organism evidence="8">
    <name type="scientific">uncultured Pleomorphomonas sp</name>
    <dbReference type="NCBI Taxonomy" id="442121"/>
    <lineage>
        <taxon>Bacteria</taxon>
        <taxon>Pseudomonadati</taxon>
        <taxon>Pseudomonadota</taxon>
        <taxon>Alphaproteobacteria</taxon>
        <taxon>Hyphomicrobiales</taxon>
        <taxon>Pleomorphomonadaceae</taxon>
        <taxon>Pleomorphomonas</taxon>
        <taxon>environmental samples</taxon>
    </lineage>
</organism>
<gene>
    <name evidence="8" type="primary">phnE</name>
    <name evidence="8" type="ORF">KL86PLE_130497</name>
</gene>
<dbReference type="SUPFAM" id="SSF161098">
    <property type="entry name" value="MetI-like"/>
    <property type="match status" value="1"/>
</dbReference>
<evidence type="ECO:0000256" key="6">
    <source>
        <dbReference type="RuleBase" id="RU363032"/>
    </source>
</evidence>
<evidence type="ECO:0000256" key="3">
    <source>
        <dbReference type="ARBA" id="ARBA00022692"/>
    </source>
</evidence>
<dbReference type="RefSeq" id="WP_288199926.1">
    <property type="nucleotide sequence ID" value="NZ_LT608334.1"/>
</dbReference>
<proteinExistence type="inferred from homology"/>
<comment type="similarity">
    <text evidence="6">Belongs to the binding-protein-dependent transport system permease family.</text>
</comment>
<dbReference type="GO" id="GO:0005886">
    <property type="term" value="C:plasma membrane"/>
    <property type="evidence" value="ECO:0007669"/>
    <property type="project" value="UniProtKB-SubCell"/>
</dbReference>
<feature type="transmembrane region" description="Helical" evidence="6">
    <location>
        <begin position="350"/>
        <end position="374"/>
    </location>
</feature>
<evidence type="ECO:0000256" key="4">
    <source>
        <dbReference type="ARBA" id="ARBA00022989"/>
    </source>
</evidence>
<dbReference type="PROSITE" id="PS50928">
    <property type="entry name" value="ABC_TM1"/>
    <property type="match status" value="1"/>
</dbReference>
<dbReference type="GO" id="GO:0015416">
    <property type="term" value="F:ABC-type phosphonate transporter activity"/>
    <property type="evidence" value="ECO:0007669"/>
    <property type="project" value="InterPro"/>
</dbReference>
<evidence type="ECO:0000256" key="2">
    <source>
        <dbReference type="ARBA" id="ARBA00022448"/>
    </source>
</evidence>
<evidence type="ECO:0000313" key="8">
    <source>
        <dbReference type="EMBL" id="SCM75096.1"/>
    </source>
</evidence>
<name>A0A212LC11_9HYPH</name>
<dbReference type="InterPro" id="IPR005769">
    <property type="entry name" value="PhnE/PtxC"/>
</dbReference>
<dbReference type="NCBIfam" id="TIGR01097">
    <property type="entry name" value="PhnE"/>
    <property type="match status" value="1"/>
</dbReference>
<evidence type="ECO:0000256" key="1">
    <source>
        <dbReference type="ARBA" id="ARBA00004651"/>
    </source>
</evidence>
<keyword evidence="4 6" id="KW-1133">Transmembrane helix</keyword>
<feature type="transmembrane region" description="Helical" evidence="6">
    <location>
        <begin position="303"/>
        <end position="325"/>
    </location>
</feature>
<feature type="transmembrane region" description="Helical" evidence="6">
    <location>
        <begin position="465"/>
        <end position="486"/>
    </location>
</feature>